<protein>
    <recommendedName>
        <fullName evidence="1">Reverse transcriptase Ty1/copia-type domain-containing protein</fullName>
    </recommendedName>
</protein>
<dbReference type="Pfam" id="PF07727">
    <property type="entry name" value="RVT_2"/>
    <property type="match status" value="1"/>
</dbReference>
<dbReference type="InterPro" id="IPR043502">
    <property type="entry name" value="DNA/RNA_pol_sf"/>
</dbReference>
<reference evidence="2" key="1">
    <citation type="submission" date="2024-03" db="EMBL/GenBank/DDBJ databases">
        <title>WGS assembly of Saponaria officinalis var. Norfolk2.</title>
        <authorList>
            <person name="Jenkins J."/>
            <person name="Shu S."/>
            <person name="Grimwood J."/>
            <person name="Barry K."/>
            <person name="Goodstein D."/>
            <person name="Schmutz J."/>
            <person name="Leebens-Mack J."/>
            <person name="Osbourn A."/>
        </authorList>
    </citation>
    <scope>NUCLEOTIDE SEQUENCE [LARGE SCALE GENOMIC DNA]</scope>
    <source>
        <strain evidence="2">JIC</strain>
    </source>
</reference>
<evidence type="ECO:0000313" key="3">
    <source>
        <dbReference type="Proteomes" id="UP001443914"/>
    </source>
</evidence>
<dbReference type="CDD" id="cd09272">
    <property type="entry name" value="RNase_HI_RT_Ty1"/>
    <property type="match status" value="1"/>
</dbReference>
<dbReference type="EMBL" id="JBDFQZ010000008">
    <property type="protein sequence ID" value="KAK9698710.1"/>
    <property type="molecule type" value="Genomic_DNA"/>
</dbReference>
<evidence type="ECO:0000259" key="1">
    <source>
        <dbReference type="Pfam" id="PF07727"/>
    </source>
</evidence>
<keyword evidence="3" id="KW-1185">Reference proteome</keyword>
<dbReference type="PANTHER" id="PTHR11439">
    <property type="entry name" value="GAG-POL-RELATED RETROTRANSPOSON"/>
    <property type="match status" value="1"/>
</dbReference>
<dbReference type="SUPFAM" id="SSF56672">
    <property type="entry name" value="DNA/RNA polymerases"/>
    <property type="match status" value="1"/>
</dbReference>
<feature type="domain" description="Reverse transcriptase Ty1/copia-type" evidence="1">
    <location>
        <begin position="2"/>
        <end position="64"/>
    </location>
</feature>
<accession>A0AAW1J7G7</accession>
<evidence type="ECO:0000313" key="2">
    <source>
        <dbReference type="EMBL" id="KAK9698710.1"/>
    </source>
</evidence>
<dbReference type="PANTHER" id="PTHR11439:SF517">
    <property type="entry name" value="CYSTEINE-RICH RLK (RECEPTOR-LIKE PROTEIN KINASE) 8"/>
    <property type="match status" value="1"/>
</dbReference>
<dbReference type="Proteomes" id="UP001443914">
    <property type="component" value="Unassembled WGS sequence"/>
</dbReference>
<proteinExistence type="predicted"/>
<sequence>MCDEFKRSMMAEFEMSDLGKMKYFLGVEVKQCQNGIFICQRRYARKVLTRFGMENSNAVKNPIVPGTKLCKDESGSKVDDSQFRQVVGCFMYLTVTRPDLMYVVNLISRFMANPTTSHWLAAKRILMYVKGTTTLGIFYRKGKNNLRLVGFTDSDYAGDINDRRSTSGFTFMLGSGAVSWASKKQPVVALSTTEAEYIAAALCACQCIWLRRVLKHIEVEEKNETMIMCDNNSTIQLSKNPVFHGKSKHIDVKFHFLRDLLNDGIVTLSYCNSENQIAYIMTKPLKLEQFEKLRDMLGVTDVADIS</sequence>
<dbReference type="AlphaFoldDB" id="A0AAW1J7G7"/>
<comment type="caution">
    <text evidence="2">The sequence shown here is derived from an EMBL/GenBank/DDBJ whole genome shotgun (WGS) entry which is preliminary data.</text>
</comment>
<gene>
    <name evidence="2" type="ORF">RND81_08G125300</name>
</gene>
<name>A0AAW1J7G7_SAPOF</name>
<dbReference type="InterPro" id="IPR013103">
    <property type="entry name" value="RVT_2"/>
</dbReference>
<organism evidence="2 3">
    <name type="scientific">Saponaria officinalis</name>
    <name type="common">Common soapwort</name>
    <name type="synonym">Lychnis saponaria</name>
    <dbReference type="NCBI Taxonomy" id="3572"/>
    <lineage>
        <taxon>Eukaryota</taxon>
        <taxon>Viridiplantae</taxon>
        <taxon>Streptophyta</taxon>
        <taxon>Embryophyta</taxon>
        <taxon>Tracheophyta</taxon>
        <taxon>Spermatophyta</taxon>
        <taxon>Magnoliopsida</taxon>
        <taxon>eudicotyledons</taxon>
        <taxon>Gunneridae</taxon>
        <taxon>Pentapetalae</taxon>
        <taxon>Caryophyllales</taxon>
        <taxon>Caryophyllaceae</taxon>
        <taxon>Caryophylleae</taxon>
        <taxon>Saponaria</taxon>
    </lineage>
</organism>